<gene>
    <name evidence="2" type="ORF">EV421DRAFT_1898575</name>
</gene>
<dbReference type="PANTHER" id="PTHR10828">
    <property type="entry name" value="M-PHASE INDUCER PHOSPHATASE DUAL SPECIFICITY PHOSPHATASE CDC25"/>
    <property type="match status" value="1"/>
</dbReference>
<dbReference type="GO" id="GO:0005634">
    <property type="term" value="C:nucleus"/>
    <property type="evidence" value="ECO:0007669"/>
    <property type="project" value="TreeGrafter"/>
</dbReference>
<feature type="domain" description="Rhodanese" evidence="1">
    <location>
        <begin position="39"/>
        <end position="139"/>
    </location>
</feature>
<dbReference type="EMBL" id="JAUEPT010000005">
    <property type="protein sequence ID" value="KAK0451636.1"/>
    <property type="molecule type" value="Genomic_DNA"/>
</dbReference>
<dbReference type="AlphaFoldDB" id="A0AA39MYI5"/>
<dbReference type="PANTHER" id="PTHR10828:SF50">
    <property type="entry name" value="REDUCTASE (ARC2), PUTATIVE (AFU_ORTHOLOGUE AFUA_6G13400)-RELATED"/>
    <property type="match status" value="1"/>
</dbReference>
<evidence type="ECO:0000259" key="1">
    <source>
        <dbReference type="PROSITE" id="PS50206"/>
    </source>
</evidence>
<keyword evidence="3" id="KW-1185">Reference proteome</keyword>
<dbReference type="PROSITE" id="PS50206">
    <property type="entry name" value="RHODANESE_3"/>
    <property type="match status" value="1"/>
</dbReference>
<evidence type="ECO:0000313" key="3">
    <source>
        <dbReference type="Proteomes" id="UP001175226"/>
    </source>
</evidence>
<dbReference type="Proteomes" id="UP001175226">
    <property type="component" value="Unassembled WGS sequence"/>
</dbReference>
<dbReference type="Gene3D" id="3.40.250.10">
    <property type="entry name" value="Rhodanese-like domain"/>
    <property type="match status" value="1"/>
</dbReference>
<name>A0AA39MYI5_9AGAR</name>
<comment type="caution">
    <text evidence="2">The sequence shown here is derived from an EMBL/GenBank/DDBJ whole genome shotgun (WGS) entry which is preliminary data.</text>
</comment>
<sequence length="143" mass="16159">MSEENMPTDPWHTSFPRPQSTVEMISAESLRSLLLEDAKLGQTLVVDVRRTDFENSFIKGAINLPAHSFYPTLQSLMPILTRYSLVVFHCNNCKPTGRGPRTAAWYQDELDKWGLIESRAAVLEGGVKGWIDKYGEDELTSKL</sequence>
<protein>
    <submittedName>
        <fullName evidence="2">Rhodanese-like domain-containing protein</fullName>
    </submittedName>
</protein>
<evidence type="ECO:0000313" key="2">
    <source>
        <dbReference type="EMBL" id="KAK0451636.1"/>
    </source>
</evidence>
<organism evidence="2 3">
    <name type="scientific">Armillaria borealis</name>
    <dbReference type="NCBI Taxonomy" id="47425"/>
    <lineage>
        <taxon>Eukaryota</taxon>
        <taxon>Fungi</taxon>
        <taxon>Dikarya</taxon>
        <taxon>Basidiomycota</taxon>
        <taxon>Agaricomycotina</taxon>
        <taxon>Agaricomycetes</taxon>
        <taxon>Agaricomycetidae</taxon>
        <taxon>Agaricales</taxon>
        <taxon>Marasmiineae</taxon>
        <taxon>Physalacriaceae</taxon>
        <taxon>Armillaria</taxon>
    </lineage>
</organism>
<dbReference type="GO" id="GO:0004725">
    <property type="term" value="F:protein tyrosine phosphatase activity"/>
    <property type="evidence" value="ECO:0007669"/>
    <property type="project" value="TreeGrafter"/>
</dbReference>
<proteinExistence type="predicted"/>
<dbReference type="InterPro" id="IPR036873">
    <property type="entry name" value="Rhodanese-like_dom_sf"/>
</dbReference>
<dbReference type="GO" id="GO:0005737">
    <property type="term" value="C:cytoplasm"/>
    <property type="evidence" value="ECO:0007669"/>
    <property type="project" value="TreeGrafter"/>
</dbReference>
<accession>A0AA39MYI5</accession>
<dbReference type="SUPFAM" id="SSF52821">
    <property type="entry name" value="Rhodanese/Cell cycle control phosphatase"/>
    <property type="match status" value="1"/>
</dbReference>
<dbReference type="InterPro" id="IPR001763">
    <property type="entry name" value="Rhodanese-like_dom"/>
</dbReference>
<reference evidence="2" key="1">
    <citation type="submission" date="2023-06" db="EMBL/GenBank/DDBJ databases">
        <authorList>
            <consortium name="Lawrence Berkeley National Laboratory"/>
            <person name="Ahrendt S."/>
            <person name="Sahu N."/>
            <person name="Indic B."/>
            <person name="Wong-Bajracharya J."/>
            <person name="Merenyi Z."/>
            <person name="Ke H.-M."/>
            <person name="Monk M."/>
            <person name="Kocsube S."/>
            <person name="Drula E."/>
            <person name="Lipzen A."/>
            <person name="Balint B."/>
            <person name="Henrissat B."/>
            <person name="Andreopoulos B."/>
            <person name="Martin F.M."/>
            <person name="Harder C.B."/>
            <person name="Rigling D."/>
            <person name="Ford K.L."/>
            <person name="Foster G.D."/>
            <person name="Pangilinan J."/>
            <person name="Papanicolaou A."/>
            <person name="Barry K."/>
            <person name="LaButti K."/>
            <person name="Viragh M."/>
            <person name="Koriabine M."/>
            <person name="Yan M."/>
            <person name="Riley R."/>
            <person name="Champramary S."/>
            <person name="Plett K.L."/>
            <person name="Tsai I.J."/>
            <person name="Slot J."/>
            <person name="Sipos G."/>
            <person name="Plett J."/>
            <person name="Nagy L.G."/>
            <person name="Grigoriev I.V."/>
        </authorList>
    </citation>
    <scope>NUCLEOTIDE SEQUENCE</scope>
    <source>
        <strain evidence="2">FPL87.14</strain>
    </source>
</reference>
<dbReference type="Pfam" id="PF00581">
    <property type="entry name" value="Rhodanese"/>
    <property type="match status" value="1"/>
</dbReference>